<dbReference type="Proteomes" id="UP000235145">
    <property type="component" value="Unassembled WGS sequence"/>
</dbReference>
<reference evidence="2 3" key="1">
    <citation type="journal article" date="2017" name="Nat. Commun.">
        <title>Genome assembly with in vitro proximity ligation data and whole-genome triplication in lettuce.</title>
        <authorList>
            <person name="Reyes-Chin-Wo S."/>
            <person name="Wang Z."/>
            <person name="Yang X."/>
            <person name="Kozik A."/>
            <person name="Arikit S."/>
            <person name="Song C."/>
            <person name="Xia L."/>
            <person name="Froenicke L."/>
            <person name="Lavelle D.O."/>
            <person name="Truco M.J."/>
            <person name="Xia R."/>
            <person name="Zhu S."/>
            <person name="Xu C."/>
            <person name="Xu H."/>
            <person name="Xu X."/>
            <person name="Cox K."/>
            <person name="Korf I."/>
            <person name="Meyers B.C."/>
            <person name="Michelmore R.W."/>
        </authorList>
    </citation>
    <scope>NUCLEOTIDE SEQUENCE [LARGE SCALE GENOMIC DNA]</scope>
    <source>
        <strain evidence="3">cv. Salinas</strain>
        <tissue evidence="2">Seedlings</tissue>
    </source>
</reference>
<feature type="signal peptide" evidence="1">
    <location>
        <begin position="1"/>
        <end position="23"/>
    </location>
</feature>
<organism evidence="2 3">
    <name type="scientific">Lactuca sativa</name>
    <name type="common">Garden lettuce</name>
    <dbReference type="NCBI Taxonomy" id="4236"/>
    <lineage>
        <taxon>Eukaryota</taxon>
        <taxon>Viridiplantae</taxon>
        <taxon>Streptophyta</taxon>
        <taxon>Embryophyta</taxon>
        <taxon>Tracheophyta</taxon>
        <taxon>Spermatophyta</taxon>
        <taxon>Magnoliopsida</taxon>
        <taxon>eudicotyledons</taxon>
        <taxon>Gunneridae</taxon>
        <taxon>Pentapetalae</taxon>
        <taxon>asterids</taxon>
        <taxon>campanulids</taxon>
        <taxon>Asterales</taxon>
        <taxon>Asteraceae</taxon>
        <taxon>Cichorioideae</taxon>
        <taxon>Cichorieae</taxon>
        <taxon>Lactucinae</taxon>
        <taxon>Lactuca</taxon>
    </lineage>
</organism>
<dbReference type="AlphaFoldDB" id="A0A9R1UPB8"/>
<sequence length="100" mass="10776">MTTVVMPPVVLLLSLCATGGGCAQNLEEGPAVSGICQPAAGSSLRDFSKWGIVSSGLQQCETWFFEAALAYKKKIGFIGTLIKPKSQETTKHQYDTIYFL</sequence>
<proteinExistence type="predicted"/>
<keyword evidence="1" id="KW-0732">Signal</keyword>
<evidence type="ECO:0000313" key="2">
    <source>
        <dbReference type="EMBL" id="KAJ0190523.1"/>
    </source>
</evidence>
<keyword evidence="3" id="KW-1185">Reference proteome</keyword>
<accession>A0A9R1UPB8</accession>
<protein>
    <submittedName>
        <fullName evidence="2">Uncharacterized protein</fullName>
    </submittedName>
</protein>
<feature type="chain" id="PRO_5040376170" evidence="1">
    <location>
        <begin position="24"/>
        <end position="100"/>
    </location>
</feature>
<gene>
    <name evidence="2" type="ORF">LSAT_V11C800444490</name>
</gene>
<evidence type="ECO:0000313" key="3">
    <source>
        <dbReference type="Proteomes" id="UP000235145"/>
    </source>
</evidence>
<dbReference type="EMBL" id="NBSK02000008">
    <property type="protein sequence ID" value="KAJ0190523.1"/>
    <property type="molecule type" value="Genomic_DNA"/>
</dbReference>
<evidence type="ECO:0000256" key="1">
    <source>
        <dbReference type="SAM" id="SignalP"/>
    </source>
</evidence>
<comment type="caution">
    <text evidence="2">The sequence shown here is derived from an EMBL/GenBank/DDBJ whole genome shotgun (WGS) entry which is preliminary data.</text>
</comment>
<name>A0A9R1UPB8_LACSA</name>